<dbReference type="NCBIfam" id="TIGR03891">
    <property type="entry name" value="thiopep_ocin"/>
    <property type="match status" value="1"/>
</dbReference>
<keyword evidence="4" id="KW-1185">Reference proteome</keyword>
<dbReference type="Pfam" id="PF14028">
    <property type="entry name" value="Lant_dehydr_C"/>
    <property type="match status" value="1"/>
</dbReference>
<comment type="caution">
    <text evidence="3">The sequence shown here is derived from an EMBL/GenBank/DDBJ whole genome shotgun (WGS) entry which is preliminary data.</text>
</comment>
<feature type="domain" description="Lantibiotic dehydratase N-terminal" evidence="1">
    <location>
        <begin position="68"/>
        <end position="726"/>
    </location>
</feature>
<name>A0A1S1RJ69_9ACTN</name>
<organism evidence="3 4">
    <name type="scientific">Parafrankia soli</name>
    <dbReference type="NCBI Taxonomy" id="2599596"/>
    <lineage>
        <taxon>Bacteria</taxon>
        <taxon>Bacillati</taxon>
        <taxon>Actinomycetota</taxon>
        <taxon>Actinomycetes</taxon>
        <taxon>Frankiales</taxon>
        <taxon>Frankiaceae</taxon>
        <taxon>Parafrankia</taxon>
    </lineage>
</organism>
<feature type="domain" description="Thiopeptide-type bacteriocin biosynthesis" evidence="2">
    <location>
        <begin position="797"/>
        <end position="1056"/>
    </location>
</feature>
<evidence type="ECO:0000259" key="1">
    <source>
        <dbReference type="Pfam" id="PF04738"/>
    </source>
</evidence>
<accession>A0A1S1RJ69</accession>
<sequence length="1078" mass="115092">MNRCSPDGGDAVDSRRIPLLYAPLDAALFRAAALSDESAKAIAAKAWPGADCDDGVRWCTWLAEVWAHPSIAVAVETASPVLAAGVEEACRGERPPAWRARRLGLAVARYVVRMSRRATPFGLFAGVAPARLGNESALRWTDADLLYLRADSVWLAAVVARLESMSGIRAALTVVANDLALVRGGRLVLPWRPHAHPPTDGFLPAEVSVRYSRAVQAAMVCAEVPVRFSDLVDAVEATLDLPLPGVEAMLAQLLTYGVLVSNLRPPGTCTDVVAHILGTLTGIEDSGVPVSTHWSGDSLGASSAALIEGLRLVQADLVAARGLDGSVPQPRLAAVRERMRAVCSVIEQPLAVDLRLDYTVTVPEVVATEAAAAAGALLRMTPHPAGNPSWREYHRRFIDRFGESALARVDQLVDPVVGLGYPAHFGPAGIEPADGVPLRDEFMLQLTQRAALDGQQEVVLDTAALDAVSTPADGSWAEPHVEICVEVLASSEASLCQGAFTLLVTGVSRTATAMSGRFLDLLPDADRHRMVSAFRQLPTVVDGAVAAQLSFPPGHARLENVTRAPRILADWISLAEHRERQHGRIPWTDLAVTADSARLYLVSLSRRSVVEPLLTHAAARQTFPPLARLLHELPRAGAGTVAPFSWGVAGCLPFLPRVRHGHTVLAPARWRVHPSDFPGPQAADQEWADALGRFRQRSGLPRWVSTGRADVRLRLDLDERLDRDLLRAELDGASGAVSLCEAPGPDDYGWAGGRAHEIVFPVATTAAPHRAPAVVTASGPMTVTDAASGILPGSTVLFAKLYCHPDVVDTILTGHLLALLDTGDVSAPWWFIRYRDPAPHLRLRIRLAPDAQDAAESYGRAVARVGVWAEQLRARRLIGDLVLDTYHPETARYGAGEALTAAENLFAADSAAVVAQLAAQAANRALHPAALTAVSMVDLTCSLIGDRHAGTQWLLDNRRASGVPAHRPVLRQAIALSRADRGGSVPGGAVSRLPAAVCDAWDARRRAAEHYAARLAASPGRPDHSEVLGSLLHLHYVRAHGIDAAAERACHRLARAVALAWHNTDQQARLVPAGAEGS</sequence>
<gene>
    <name evidence="3" type="ORF">BBK14_30470</name>
</gene>
<proteinExistence type="predicted"/>
<dbReference type="EMBL" id="MAXA01000011">
    <property type="protein sequence ID" value="OHV45282.1"/>
    <property type="molecule type" value="Genomic_DNA"/>
</dbReference>
<evidence type="ECO:0000259" key="2">
    <source>
        <dbReference type="Pfam" id="PF14028"/>
    </source>
</evidence>
<protein>
    <submittedName>
        <fullName evidence="3">Lantibiotic dehydratase</fullName>
    </submittedName>
</protein>
<evidence type="ECO:0000313" key="4">
    <source>
        <dbReference type="Proteomes" id="UP000179769"/>
    </source>
</evidence>
<dbReference type="InterPro" id="IPR006827">
    <property type="entry name" value="Lant_deHydtase_N"/>
</dbReference>
<dbReference type="Pfam" id="PF04738">
    <property type="entry name" value="Lant_dehydr_N"/>
    <property type="match status" value="1"/>
</dbReference>
<reference evidence="4" key="1">
    <citation type="submission" date="2016-07" db="EMBL/GenBank/DDBJ databases">
        <title>Frankia sp. NRRL B-16219 Genome sequencing.</title>
        <authorList>
            <person name="Ghodhbane-Gtari F."/>
            <person name="Swanson E."/>
            <person name="Gueddou A."/>
            <person name="Louati M."/>
            <person name="Nouioui I."/>
            <person name="Hezbri K."/>
            <person name="Abebe-Akele F."/>
            <person name="Simpson S."/>
            <person name="Morris K."/>
            <person name="Thomas K."/>
            <person name="Gtari M."/>
            <person name="Tisa L.S."/>
        </authorList>
    </citation>
    <scope>NUCLEOTIDE SEQUENCE [LARGE SCALE GENOMIC DNA]</scope>
    <source>
        <strain evidence="4">NRRL B-16219</strain>
    </source>
</reference>
<evidence type="ECO:0000313" key="3">
    <source>
        <dbReference type="EMBL" id="OHV45282.1"/>
    </source>
</evidence>
<dbReference type="Proteomes" id="UP000179769">
    <property type="component" value="Unassembled WGS sequence"/>
</dbReference>
<dbReference type="OrthoDB" id="1273722at2"/>
<dbReference type="AlphaFoldDB" id="A0A1S1RJ69"/>
<dbReference type="InterPro" id="IPR023809">
    <property type="entry name" value="Thiopep_bacteriocin_synth_dom"/>
</dbReference>